<dbReference type="KEGG" id="vte:BHY08_03765"/>
<dbReference type="STRING" id="519472.BHY08_03765"/>
<keyword evidence="1" id="KW-0732">Signal</keyword>
<proteinExistence type="predicted"/>
<feature type="signal peptide" evidence="1">
    <location>
        <begin position="1"/>
        <end position="18"/>
    </location>
</feature>
<evidence type="ECO:0000313" key="3">
    <source>
        <dbReference type="Proteomes" id="UP000191200"/>
    </source>
</evidence>
<evidence type="ECO:0000313" key="2">
    <source>
        <dbReference type="EMBL" id="APB31027.1"/>
    </source>
</evidence>
<evidence type="ECO:0000256" key="1">
    <source>
        <dbReference type="SAM" id="SignalP"/>
    </source>
</evidence>
<protein>
    <recommendedName>
        <fullName evidence="4">DUF5067 domain-containing protein</fullName>
    </recommendedName>
</protein>
<dbReference type="OrthoDB" id="2168472at2"/>
<reference evidence="2 3" key="1">
    <citation type="submission" date="2016-09" db="EMBL/GenBank/DDBJ databases">
        <title>Vagococcus teuberi sp. nov., isolated from the Malian artisanal sour milk fene.</title>
        <authorList>
            <person name="Wullschleger S."/>
            <person name="Seifert C."/>
            <person name="Baumgartner S."/>
            <person name="Lacroix C."/>
            <person name="Bonfoh B."/>
            <person name="Stevens M.J."/>
            <person name="Meile L."/>
        </authorList>
    </citation>
    <scope>NUCLEOTIDE SEQUENCE [LARGE SCALE GENOMIC DNA]</scope>
    <source>
        <strain evidence="2 3">DSM 21459</strain>
    </source>
</reference>
<organism evidence="2 3">
    <name type="scientific">Vagococcus teuberi</name>
    <dbReference type="NCBI Taxonomy" id="519472"/>
    <lineage>
        <taxon>Bacteria</taxon>
        <taxon>Bacillati</taxon>
        <taxon>Bacillota</taxon>
        <taxon>Bacilli</taxon>
        <taxon>Lactobacillales</taxon>
        <taxon>Enterococcaceae</taxon>
        <taxon>Vagococcus</taxon>
    </lineage>
</organism>
<evidence type="ECO:0008006" key="4">
    <source>
        <dbReference type="Google" id="ProtNLM"/>
    </source>
</evidence>
<dbReference type="Proteomes" id="UP000191200">
    <property type="component" value="Chromosome"/>
</dbReference>
<accession>A0A1J0A518</accession>
<gene>
    <name evidence="2" type="ORF">BHY08_03765</name>
</gene>
<dbReference type="EMBL" id="CP017267">
    <property type="protein sequence ID" value="APB31027.1"/>
    <property type="molecule type" value="Genomic_DNA"/>
</dbReference>
<name>A0A1J0A518_9ENTE</name>
<dbReference type="PROSITE" id="PS51257">
    <property type="entry name" value="PROKAR_LIPOPROTEIN"/>
    <property type="match status" value="1"/>
</dbReference>
<dbReference type="RefSeq" id="WP_071456609.1">
    <property type="nucleotide sequence ID" value="NZ_CABJEN010000003.1"/>
</dbReference>
<dbReference type="AlphaFoldDB" id="A0A1J0A518"/>
<feature type="chain" id="PRO_5039308701" description="DUF5067 domain-containing protein" evidence="1">
    <location>
        <begin position="19"/>
        <end position="151"/>
    </location>
</feature>
<keyword evidence="3" id="KW-1185">Reference proteome</keyword>
<sequence length="151" mass="16309">MKKMVIGSMLLSSVFVISGCSSGLSTSASEGQTTKRTVEISTSTTNEINYESNPIFEGRLISDPVIDKNAVILSFESVDAVNDPESIHDVLDSNGVVLNVDKTIFDKTKHKEKFKQGALVEFTLTKTPALTYSIPPQVPGASIKSVQIKDN</sequence>